<evidence type="ECO:0000313" key="1">
    <source>
        <dbReference type="EMBL" id="KER23682.1"/>
    </source>
</evidence>
<evidence type="ECO:0000313" key="2">
    <source>
        <dbReference type="Proteomes" id="UP000054324"/>
    </source>
</evidence>
<dbReference type="RefSeq" id="XP_009172581.1">
    <property type="nucleotide sequence ID" value="XM_009174317.1"/>
</dbReference>
<accession>A0A074ZDJ5</accession>
<gene>
    <name evidence="1" type="ORF">T265_14586</name>
</gene>
<dbReference type="GeneID" id="20328752"/>
<name>A0A074ZDJ5_OPIVI</name>
<reference evidence="1 2" key="1">
    <citation type="submission" date="2013-11" db="EMBL/GenBank/DDBJ databases">
        <title>Opisthorchis viverrini - life in the bile duct.</title>
        <authorList>
            <person name="Young N.D."/>
            <person name="Nagarajan N."/>
            <person name="Lin S.J."/>
            <person name="Korhonen P.K."/>
            <person name="Jex A.R."/>
            <person name="Hall R.S."/>
            <person name="Safavi-Hemami H."/>
            <person name="Kaewkong W."/>
            <person name="Bertrand D."/>
            <person name="Gao S."/>
            <person name="Seet Q."/>
            <person name="Wongkham S."/>
            <person name="Teh B.T."/>
            <person name="Wongkham C."/>
            <person name="Intapan P.M."/>
            <person name="Maleewong W."/>
            <person name="Yang X."/>
            <person name="Hu M."/>
            <person name="Wang Z."/>
            <person name="Hofmann A."/>
            <person name="Sternberg P.W."/>
            <person name="Tan P."/>
            <person name="Wang J."/>
            <person name="Gasser R.B."/>
        </authorList>
    </citation>
    <scope>NUCLEOTIDE SEQUENCE [LARGE SCALE GENOMIC DNA]</scope>
</reference>
<sequence length="496" mass="56500">MSPKKGETRRGLSKSFEQTCEKLLTSLLKTLRQPTTSFALPVGAHQAQSPSFRQPYVLLGPKLHCFREQHKHSQINLVFTRDSTESFVYDVLQLNVLHTGRLIFQKKPSVKIESFLKKTTHKVAENTSTAHDRFRPSCRGSSGRRGPRVSVNLIFYLKLNSIDLHKYTNLYIRWVFTGDSTESRVYAILQLKCIAYRPLHVSIGTIFKILPETERRNRSWAVKEFSATFLSRTRLAETLAGPVSSRELFGLDSTANHDPSKSQKSVSSSTVCSAKYTHFQTICEELTWNPAESIVFAVSRQMNVLHHAAPCFSRYDIPDIAIHVYIRYAVIQQLVQSRLTRREKIYTAMIAVSPNRVFRTYPDRKKSTCAESDASQGHHRYDTSGKQMALTSAAEFAGIGLHTSLPSHCLTASGSLPPFTWLGEKSPSRKSVDWYTQHVAKPAQPVQCDQFIYRGYFPALEEIFRKNRLEFFNHLGDRVANQVSRWNERIINFGSS</sequence>
<proteinExistence type="predicted"/>
<organism evidence="1 2">
    <name type="scientific">Opisthorchis viverrini</name>
    <name type="common">Southeast Asian liver fluke</name>
    <dbReference type="NCBI Taxonomy" id="6198"/>
    <lineage>
        <taxon>Eukaryota</taxon>
        <taxon>Metazoa</taxon>
        <taxon>Spiralia</taxon>
        <taxon>Lophotrochozoa</taxon>
        <taxon>Platyhelminthes</taxon>
        <taxon>Trematoda</taxon>
        <taxon>Digenea</taxon>
        <taxon>Opisthorchiida</taxon>
        <taxon>Opisthorchiata</taxon>
        <taxon>Opisthorchiidae</taxon>
        <taxon>Opisthorchis</taxon>
    </lineage>
</organism>
<dbReference type="OrthoDB" id="9988752at2759"/>
<dbReference type="CTD" id="20328752"/>
<dbReference type="EMBL" id="KL596840">
    <property type="protein sequence ID" value="KER23682.1"/>
    <property type="molecule type" value="Genomic_DNA"/>
</dbReference>
<dbReference type="Proteomes" id="UP000054324">
    <property type="component" value="Unassembled WGS sequence"/>
</dbReference>
<protein>
    <submittedName>
        <fullName evidence="1">Uncharacterized protein</fullName>
    </submittedName>
</protein>
<keyword evidence="2" id="KW-1185">Reference proteome</keyword>
<dbReference type="AlphaFoldDB" id="A0A074ZDJ5"/>
<dbReference type="KEGG" id="ovi:T265_14586"/>